<protein>
    <submittedName>
        <fullName evidence="2">Uncharacterized protein</fullName>
    </submittedName>
</protein>
<accession>A0A8J5SHP3</accession>
<evidence type="ECO:0000313" key="3">
    <source>
        <dbReference type="Proteomes" id="UP000729402"/>
    </source>
</evidence>
<reference evidence="2" key="1">
    <citation type="journal article" date="2021" name="bioRxiv">
        <title>Whole Genome Assembly and Annotation of Northern Wild Rice, Zizania palustris L., Supports a Whole Genome Duplication in the Zizania Genus.</title>
        <authorList>
            <person name="Haas M."/>
            <person name="Kono T."/>
            <person name="Macchietto M."/>
            <person name="Millas R."/>
            <person name="McGilp L."/>
            <person name="Shao M."/>
            <person name="Duquette J."/>
            <person name="Hirsch C.N."/>
            <person name="Kimball J."/>
        </authorList>
    </citation>
    <scope>NUCLEOTIDE SEQUENCE</scope>
    <source>
        <tissue evidence="2">Fresh leaf tissue</tissue>
    </source>
</reference>
<sequence length="93" mass="9833">MGGGSMIPCVHGSKGHAMGHRERQRSGGGRRGEQNDDRTHHGHGPWVGSHRPMQMPGDGTCLDSRTSGCRVAMRGTMESGSAALRVVTAAKLQ</sequence>
<dbReference type="Proteomes" id="UP000729402">
    <property type="component" value="Unassembled WGS sequence"/>
</dbReference>
<feature type="region of interest" description="Disordered" evidence="1">
    <location>
        <begin position="1"/>
        <end position="62"/>
    </location>
</feature>
<organism evidence="2 3">
    <name type="scientific">Zizania palustris</name>
    <name type="common">Northern wild rice</name>
    <dbReference type="NCBI Taxonomy" id="103762"/>
    <lineage>
        <taxon>Eukaryota</taxon>
        <taxon>Viridiplantae</taxon>
        <taxon>Streptophyta</taxon>
        <taxon>Embryophyta</taxon>
        <taxon>Tracheophyta</taxon>
        <taxon>Spermatophyta</taxon>
        <taxon>Magnoliopsida</taxon>
        <taxon>Liliopsida</taxon>
        <taxon>Poales</taxon>
        <taxon>Poaceae</taxon>
        <taxon>BOP clade</taxon>
        <taxon>Oryzoideae</taxon>
        <taxon>Oryzeae</taxon>
        <taxon>Zizaniinae</taxon>
        <taxon>Zizania</taxon>
    </lineage>
</organism>
<feature type="compositionally biased region" description="Basic and acidic residues" evidence="1">
    <location>
        <begin position="19"/>
        <end position="39"/>
    </location>
</feature>
<keyword evidence="3" id="KW-1185">Reference proteome</keyword>
<reference evidence="2" key="2">
    <citation type="submission" date="2021-02" db="EMBL/GenBank/DDBJ databases">
        <authorList>
            <person name="Kimball J.A."/>
            <person name="Haas M.W."/>
            <person name="Macchietto M."/>
            <person name="Kono T."/>
            <person name="Duquette J."/>
            <person name="Shao M."/>
        </authorList>
    </citation>
    <scope>NUCLEOTIDE SEQUENCE</scope>
    <source>
        <tissue evidence="2">Fresh leaf tissue</tissue>
    </source>
</reference>
<comment type="caution">
    <text evidence="2">The sequence shown here is derived from an EMBL/GenBank/DDBJ whole genome shotgun (WGS) entry which is preliminary data.</text>
</comment>
<name>A0A8J5SHP3_ZIZPA</name>
<dbReference type="AlphaFoldDB" id="A0A8J5SHP3"/>
<dbReference type="EMBL" id="JAAALK010000286">
    <property type="protein sequence ID" value="KAG8063743.1"/>
    <property type="molecule type" value="Genomic_DNA"/>
</dbReference>
<proteinExistence type="predicted"/>
<evidence type="ECO:0000256" key="1">
    <source>
        <dbReference type="SAM" id="MobiDB-lite"/>
    </source>
</evidence>
<gene>
    <name evidence="2" type="ORF">GUJ93_ZPchr0003g17026</name>
</gene>
<evidence type="ECO:0000313" key="2">
    <source>
        <dbReference type="EMBL" id="KAG8063743.1"/>
    </source>
</evidence>